<feature type="domain" description="NAD/GMP synthase" evidence="8">
    <location>
        <begin position="18"/>
        <end position="104"/>
    </location>
</feature>
<evidence type="ECO:0000256" key="6">
    <source>
        <dbReference type="RuleBase" id="RU003811"/>
    </source>
</evidence>
<keyword evidence="2 6" id="KW-0436">Ligase</keyword>
<evidence type="ECO:0000313" key="10">
    <source>
        <dbReference type="Proteomes" id="UP000008366"/>
    </source>
</evidence>
<accession>K6X5E4</accession>
<dbReference type="GO" id="GO:0005524">
    <property type="term" value="F:ATP binding"/>
    <property type="evidence" value="ECO:0007669"/>
    <property type="project" value="UniProtKB-KW"/>
</dbReference>
<dbReference type="UniPathway" id="UPA00253">
    <property type="reaction ID" value="UER00333"/>
</dbReference>
<dbReference type="PANTHER" id="PTHR23090">
    <property type="entry name" value="NH 3 /GLUTAMINE-DEPENDENT NAD + SYNTHETASE"/>
    <property type="match status" value="1"/>
</dbReference>
<dbReference type="EMBL" id="BAHD01000001">
    <property type="protein sequence ID" value="GAB94024.1"/>
    <property type="molecule type" value="Genomic_DNA"/>
</dbReference>
<evidence type="ECO:0000259" key="8">
    <source>
        <dbReference type="Pfam" id="PF02540"/>
    </source>
</evidence>
<dbReference type="SUPFAM" id="SSF52402">
    <property type="entry name" value="Adenine nucleotide alpha hydrolases-like"/>
    <property type="match status" value="1"/>
</dbReference>
<dbReference type="InterPro" id="IPR014729">
    <property type="entry name" value="Rossmann-like_a/b/a_fold"/>
</dbReference>
<dbReference type="GO" id="GO:0005737">
    <property type="term" value="C:cytoplasm"/>
    <property type="evidence" value="ECO:0007669"/>
    <property type="project" value="InterPro"/>
</dbReference>
<dbReference type="CDD" id="cd00553">
    <property type="entry name" value="NAD_synthase"/>
    <property type="match status" value="1"/>
</dbReference>
<dbReference type="GO" id="GO:0003952">
    <property type="term" value="F:NAD+ synthase (glutamine-hydrolyzing) activity"/>
    <property type="evidence" value="ECO:0007669"/>
    <property type="project" value="InterPro"/>
</dbReference>
<dbReference type="GO" id="GO:0009435">
    <property type="term" value="P:NAD+ biosynthetic process"/>
    <property type="evidence" value="ECO:0007669"/>
    <property type="project" value="UniProtKB-UniPathway"/>
</dbReference>
<dbReference type="eggNOG" id="COG0171">
    <property type="taxonomic scope" value="Bacteria"/>
</dbReference>
<organism evidence="9 10">
    <name type="scientific">Kineosphaera limosa NBRC 100340</name>
    <dbReference type="NCBI Taxonomy" id="1184609"/>
    <lineage>
        <taxon>Bacteria</taxon>
        <taxon>Bacillati</taxon>
        <taxon>Actinomycetota</taxon>
        <taxon>Actinomycetes</taxon>
        <taxon>Micrococcales</taxon>
        <taxon>Dermatophilaceae</taxon>
        <taxon>Kineosphaera</taxon>
    </lineage>
</organism>
<dbReference type="STRING" id="1184609.KILIM_001_00260"/>
<dbReference type="Gene3D" id="3.40.50.620">
    <property type="entry name" value="HUPs"/>
    <property type="match status" value="2"/>
</dbReference>
<dbReference type="RefSeq" id="WP_006590557.1">
    <property type="nucleotide sequence ID" value="NZ_BAHD01000001.1"/>
</dbReference>
<feature type="domain" description="NAD/GMP synthase" evidence="8">
    <location>
        <begin position="126"/>
        <end position="262"/>
    </location>
</feature>
<keyword evidence="3 6" id="KW-0547">Nucleotide-binding</keyword>
<evidence type="ECO:0000256" key="2">
    <source>
        <dbReference type="ARBA" id="ARBA00022598"/>
    </source>
</evidence>
<dbReference type="InterPro" id="IPR003694">
    <property type="entry name" value="NAD_synthase"/>
</dbReference>
<keyword evidence="4 6" id="KW-0067">ATP-binding</keyword>
<comment type="caution">
    <text evidence="9">The sequence shown here is derived from an EMBL/GenBank/DDBJ whole genome shotgun (WGS) entry which is preliminary data.</text>
</comment>
<dbReference type="EC" id="6.3.1.5" evidence="7"/>
<dbReference type="NCBIfam" id="TIGR00552">
    <property type="entry name" value="nadE"/>
    <property type="match status" value="1"/>
</dbReference>
<evidence type="ECO:0000256" key="3">
    <source>
        <dbReference type="ARBA" id="ARBA00022741"/>
    </source>
</evidence>
<dbReference type="PANTHER" id="PTHR23090:SF9">
    <property type="entry name" value="GLUTAMINE-DEPENDENT NAD(+) SYNTHETASE"/>
    <property type="match status" value="1"/>
</dbReference>
<evidence type="ECO:0000256" key="1">
    <source>
        <dbReference type="ARBA" id="ARBA00004790"/>
    </source>
</evidence>
<gene>
    <name evidence="9" type="primary">nadE</name>
    <name evidence="9" type="ORF">KILIM_001_00260</name>
</gene>
<comment type="similarity">
    <text evidence="6">Belongs to the NAD synthetase family.</text>
</comment>
<comment type="catalytic activity">
    <reaction evidence="7">
        <text>deamido-NAD(+) + NH4(+) + ATP = AMP + diphosphate + NAD(+) + H(+)</text>
        <dbReference type="Rhea" id="RHEA:21188"/>
        <dbReference type="ChEBI" id="CHEBI:15378"/>
        <dbReference type="ChEBI" id="CHEBI:28938"/>
        <dbReference type="ChEBI" id="CHEBI:30616"/>
        <dbReference type="ChEBI" id="CHEBI:33019"/>
        <dbReference type="ChEBI" id="CHEBI:57540"/>
        <dbReference type="ChEBI" id="CHEBI:58437"/>
        <dbReference type="ChEBI" id="CHEBI:456215"/>
        <dbReference type="EC" id="6.3.1.5"/>
    </reaction>
</comment>
<sequence length="324" mass="34928">MTQVSTQEGTEVAAPEAVQQRCEWITEQVHRLGRRGAVVQLSGGIDSTVVLHLCARALGTQNVVALYLPDTSTGPDTLAFVEAAASNAGVRLVERSIGASIEAQQPIEQINELIRKYEPGYDPATHAYSVNAANNVAKRLGALVYEVAIGPRHGSPEKTLRMSVEDLRALIAYQNRKQRTRMLFAYAEAEALGYAVVGASNGDELDTGFVVKYGDDAADICAIGDLTKPAVYAFARELGVPQQIIERTPTTDTYALAQSQEDYYYALPADVLRQLVGDGESVPSDEAVQAALEHAPGWKAAALRQAATGLAASLRYQRNRSLRP</sequence>
<proteinExistence type="inferred from homology"/>
<dbReference type="Proteomes" id="UP000008366">
    <property type="component" value="Unassembled WGS sequence"/>
</dbReference>
<keyword evidence="10" id="KW-1185">Reference proteome</keyword>
<protein>
    <recommendedName>
        <fullName evidence="7">NH(3)-dependent NAD(+) synthetase</fullName>
        <ecNumber evidence="7">6.3.1.5</ecNumber>
    </recommendedName>
</protein>
<name>K6X5E4_9MICO</name>
<evidence type="ECO:0000256" key="5">
    <source>
        <dbReference type="ARBA" id="ARBA00023027"/>
    </source>
</evidence>
<keyword evidence="5 6" id="KW-0520">NAD</keyword>
<dbReference type="GO" id="GO:0008795">
    <property type="term" value="F:NAD+ synthase activity"/>
    <property type="evidence" value="ECO:0007669"/>
    <property type="project" value="UniProtKB-EC"/>
</dbReference>
<evidence type="ECO:0000313" key="9">
    <source>
        <dbReference type="EMBL" id="GAB94024.1"/>
    </source>
</evidence>
<dbReference type="InterPro" id="IPR022310">
    <property type="entry name" value="NAD/GMP_synthase"/>
</dbReference>
<evidence type="ECO:0000256" key="4">
    <source>
        <dbReference type="ARBA" id="ARBA00022840"/>
    </source>
</evidence>
<comment type="pathway">
    <text evidence="1">Cofactor biosynthesis; NAD(+) biosynthesis.</text>
</comment>
<dbReference type="Pfam" id="PF02540">
    <property type="entry name" value="NAD_synthase"/>
    <property type="match status" value="2"/>
</dbReference>
<evidence type="ECO:0000256" key="7">
    <source>
        <dbReference type="RuleBase" id="RU003812"/>
    </source>
</evidence>
<dbReference type="GO" id="GO:0004359">
    <property type="term" value="F:glutaminase activity"/>
    <property type="evidence" value="ECO:0007669"/>
    <property type="project" value="InterPro"/>
</dbReference>
<dbReference type="AlphaFoldDB" id="K6X5E4"/>
<reference evidence="9 10" key="1">
    <citation type="submission" date="2012-08" db="EMBL/GenBank/DDBJ databases">
        <title>Whole genome shotgun sequence of Kineosphaera limosa NBRC 100340.</title>
        <authorList>
            <person name="Yoshida I."/>
            <person name="Isaki S."/>
            <person name="Hosoyama A."/>
            <person name="Tsuchikane K."/>
            <person name="Katsumata H."/>
            <person name="Ando Y."/>
            <person name="Ohji S."/>
            <person name="Hamada M."/>
            <person name="Tamura T."/>
            <person name="Yamazoe A."/>
            <person name="Yamazaki S."/>
            <person name="Fujita N."/>
        </authorList>
    </citation>
    <scope>NUCLEOTIDE SEQUENCE [LARGE SCALE GENOMIC DNA]</scope>
    <source>
        <strain evidence="9 10">NBRC 100340</strain>
    </source>
</reference>